<dbReference type="Gene3D" id="2.50.20.20">
    <property type="match status" value="1"/>
</dbReference>
<dbReference type="InterPro" id="IPR029046">
    <property type="entry name" value="LolA/LolB/LppX"/>
</dbReference>
<proteinExistence type="inferred from homology"/>
<dbReference type="Pfam" id="PF07161">
    <property type="entry name" value="LppX_LprAFG"/>
    <property type="match status" value="1"/>
</dbReference>
<evidence type="ECO:0000256" key="2">
    <source>
        <dbReference type="ARBA" id="ARBA00009194"/>
    </source>
</evidence>
<keyword evidence="3" id="KW-1003">Cell membrane</keyword>
<dbReference type="AlphaFoldDB" id="A0A3N2CUZ8"/>
<organism evidence="5 6">
    <name type="scientific">Nocardioides aurantiacus</name>
    <dbReference type="NCBI Taxonomy" id="86796"/>
    <lineage>
        <taxon>Bacteria</taxon>
        <taxon>Bacillati</taxon>
        <taxon>Actinomycetota</taxon>
        <taxon>Actinomycetes</taxon>
        <taxon>Propionibacteriales</taxon>
        <taxon>Nocardioidaceae</taxon>
        <taxon>Nocardioides</taxon>
    </lineage>
</organism>
<evidence type="ECO:0000256" key="4">
    <source>
        <dbReference type="SAM" id="SignalP"/>
    </source>
</evidence>
<dbReference type="SUPFAM" id="SSF89392">
    <property type="entry name" value="Prokaryotic lipoproteins and lipoprotein localization factors"/>
    <property type="match status" value="1"/>
</dbReference>
<dbReference type="OrthoDB" id="5143207at2"/>
<keyword evidence="6" id="KW-1185">Reference proteome</keyword>
<dbReference type="RefSeq" id="WP_123390842.1">
    <property type="nucleotide sequence ID" value="NZ_RKHO01000001.1"/>
</dbReference>
<feature type="signal peptide" evidence="4">
    <location>
        <begin position="1"/>
        <end position="21"/>
    </location>
</feature>
<keyword evidence="3" id="KW-0472">Membrane</keyword>
<gene>
    <name evidence="5" type="ORF">EDD33_2236</name>
</gene>
<evidence type="ECO:0000256" key="3">
    <source>
        <dbReference type="ARBA" id="ARBA00022475"/>
    </source>
</evidence>
<dbReference type="EMBL" id="RKHO01000001">
    <property type="protein sequence ID" value="ROR91370.1"/>
    <property type="molecule type" value="Genomic_DNA"/>
</dbReference>
<comment type="similarity">
    <text evidence="2">Belongs to the LppX/LprAFG lipoprotein family.</text>
</comment>
<reference evidence="5 6" key="1">
    <citation type="submission" date="2018-11" db="EMBL/GenBank/DDBJ databases">
        <title>Sequencing the genomes of 1000 actinobacteria strains.</title>
        <authorList>
            <person name="Klenk H.-P."/>
        </authorList>
    </citation>
    <scope>NUCLEOTIDE SEQUENCE [LARGE SCALE GENOMIC DNA]</scope>
    <source>
        <strain evidence="5 6">DSM 12652</strain>
    </source>
</reference>
<dbReference type="PROSITE" id="PS51257">
    <property type="entry name" value="PROKAR_LIPOPROTEIN"/>
    <property type="match status" value="1"/>
</dbReference>
<evidence type="ECO:0000313" key="5">
    <source>
        <dbReference type="EMBL" id="ROR91370.1"/>
    </source>
</evidence>
<evidence type="ECO:0000313" key="6">
    <source>
        <dbReference type="Proteomes" id="UP000281738"/>
    </source>
</evidence>
<dbReference type="InterPro" id="IPR009830">
    <property type="entry name" value="LppX/LprAFG"/>
</dbReference>
<name>A0A3N2CUZ8_9ACTN</name>
<dbReference type="Proteomes" id="UP000281738">
    <property type="component" value="Unassembled WGS sequence"/>
</dbReference>
<dbReference type="CDD" id="cd16334">
    <property type="entry name" value="LppX-like"/>
    <property type="match status" value="1"/>
</dbReference>
<keyword evidence="4" id="KW-0732">Signal</keyword>
<feature type="chain" id="PRO_5038546377" evidence="4">
    <location>
        <begin position="22"/>
        <end position="236"/>
    </location>
</feature>
<comment type="subcellular location">
    <subcellularLocation>
        <location evidence="1">Cell envelope</location>
    </subcellularLocation>
</comment>
<comment type="caution">
    <text evidence="5">The sequence shown here is derived from an EMBL/GenBank/DDBJ whole genome shotgun (WGS) entry which is preliminary data.</text>
</comment>
<protein>
    <submittedName>
        <fullName evidence="5">Uncharacterized protein DUF1396</fullName>
    </submittedName>
</protein>
<sequence length="236" mass="24046">MPAPTRRLASALSVLVLAATAAGCGGGGGEKADEPTPAEVMQSAKKAFDDAASVRVQLATTSTPTQGNGVLGASGVVTPAPAFEGDVKVLLSGLTATVPVTSVDGTVYAKLPLTTKYAEIDPTEYGAPDPASFGEPEGGLSSLLTDLDGLKEDGRTRDGEEVLTTYAGTLPGDAVKRIVPSADAKADYPTKVGVDDDGRATTVRITGPFFADGADVTYDVDFSDYDREVTVDSPAT</sequence>
<evidence type="ECO:0000256" key="1">
    <source>
        <dbReference type="ARBA" id="ARBA00004196"/>
    </source>
</evidence>
<dbReference type="GO" id="GO:0030313">
    <property type="term" value="C:cell envelope"/>
    <property type="evidence" value="ECO:0007669"/>
    <property type="project" value="UniProtKB-SubCell"/>
</dbReference>
<accession>A0A3N2CUZ8</accession>